<organism evidence="1 2">
    <name type="scientific">Trifolium medium</name>
    <dbReference type="NCBI Taxonomy" id="97028"/>
    <lineage>
        <taxon>Eukaryota</taxon>
        <taxon>Viridiplantae</taxon>
        <taxon>Streptophyta</taxon>
        <taxon>Embryophyta</taxon>
        <taxon>Tracheophyta</taxon>
        <taxon>Spermatophyta</taxon>
        <taxon>Magnoliopsida</taxon>
        <taxon>eudicotyledons</taxon>
        <taxon>Gunneridae</taxon>
        <taxon>Pentapetalae</taxon>
        <taxon>rosids</taxon>
        <taxon>fabids</taxon>
        <taxon>Fabales</taxon>
        <taxon>Fabaceae</taxon>
        <taxon>Papilionoideae</taxon>
        <taxon>50 kb inversion clade</taxon>
        <taxon>NPAAA clade</taxon>
        <taxon>Hologalegina</taxon>
        <taxon>IRL clade</taxon>
        <taxon>Trifolieae</taxon>
        <taxon>Trifolium</taxon>
    </lineage>
</organism>
<dbReference type="Proteomes" id="UP000265520">
    <property type="component" value="Unassembled WGS sequence"/>
</dbReference>
<name>A0A392QTK3_9FABA</name>
<evidence type="ECO:0000313" key="2">
    <source>
        <dbReference type="Proteomes" id="UP000265520"/>
    </source>
</evidence>
<proteinExistence type="predicted"/>
<dbReference type="EMBL" id="LXQA010157738">
    <property type="protein sequence ID" value="MCI27174.1"/>
    <property type="molecule type" value="Genomic_DNA"/>
</dbReference>
<dbReference type="AlphaFoldDB" id="A0A392QTK3"/>
<comment type="caution">
    <text evidence="1">The sequence shown here is derived from an EMBL/GenBank/DDBJ whole genome shotgun (WGS) entry which is preliminary data.</text>
</comment>
<sequence>MEEERQCEQIDRKRIRSISLWSRSHIRLRRSFGSSDQFAATAMDSAA</sequence>
<protein>
    <submittedName>
        <fullName evidence="1">Uncharacterized protein</fullName>
    </submittedName>
</protein>
<accession>A0A392QTK3</accession>
<feature type="non-terminal residue" evidence="1">
    <location>
        <position position="47"/>
    </location>
</feature>
<evidence type="ECO:0000313" key="1">
    <source>
        <dbReference type="EMBL" id="MCI27174.1"/>
    </source>
</evidence>
<reference evidence="1 2" key="1">
    <citation type="journal article" date="2018" name="Front. Plant Sci.">
        <title>Red Clover (Trifolium pratense) and Zigzag Clover (T. medium) - A Picture of Genomic Similarities and Differences.</title>
        <authorList>
            <person name="Dluhosova J."/>
            <person name="Istvanek J."/>
            <person name="Nedelnik J."/>
            <person name="Repkova J."/>
        </authorList>
    </citation>
    <scope>NUCLEOTIDE SEQUENCE [LARGE SCALE GENOMIC DNA]</scope>
    <source>
        <strain evidence="2">cv. 10/8</strain>
        <tissue evidence="1">Leaf</tissue>
    </source>
</reference>
<keyword evidence="2" id="KW-1185">Reference proteome</keyword>